<evidence type="ECO:0000256" key="1">
    <source>
        <dbReference type="SAM" id="SignalP"/>
    </source>
</evidence>
<sequence length="114" mass="12008">MWTTVTDFGKTMRTRSLILATAALAFTLTACSSGPPEEDPDKIAEVAVGALEEEVGQRPDDFDCGDDPVVIEEGNTVDCLLTAGGDTIDATVTISDVDGNDYKVNVEVAQTVNP</sequence>
<gene>
    <name evidence="3" type="ORF">FNM00_11100</name>
</gene>
<evidence type="ECO:0000259" key="2">
    <source>
        <dbReference type="Pfam" id="PF14230"/>
    </source>
</evidence>
<proteinExistence type="predicted"/>
<keyword evidence="1" id="KW-0732">Signal</keyword>
<dbReference type="AlphaFoldDB" id="A0A554S805"/>
<dbReference type="Proteomes" id="UP000316988">
    <property type="component" value="Unassembled WGS sequence"/>
</dbReference>
<dbReference type="OrthoDB" id="3568721at2"/>
<organism evidence="3 4">
    <name type="scientific">Aeromicrobium piscarium</name>
    <dbReference type="NCBI Taxonomy" id="2590901"/>
    <lineage>
        <taxon>Bacteria</taxon>
        <taxon>Bacillati</taxon>
        <taxon>Actinomycetota</taxon>
        <taxon>Actinomycetes</taxon>
        <taxon>Propionibacteriales</taxon>
        <taxon>Nocardioidaceae</taxon>
        <taxon>Aeromicrobium</taxon>
    </lineage>
</organism>
<dbReference type="Pfam" id="PF14230">
    <property type="entry name" value="DUF4333"/>
    <property type="match status" value="1"/>
</dbReference>
<dbReference type="InterPro" id="IPR025637">
    <property type="entry name" value="DUF4333"/>
</dbReference>
<dbReference type="EMBL" id="VLNT01000008">
    <property type="protein sequence ID" value="TSD62498.1"/>
    <property type="molecule type" value="Genomic_DNA"/>
</dbReference>
<feature type="chain" id="PRO_5038611227" evidence="1">
    <location>
        <begin position="26"/>
        <end position="114"/>
    </location>
</feature>
<dbReference type="RefSeq" id="WP_143913611.1">
    <property type="nucleotide sequence ID" value="NZ_VLNT01000008.1"/>
</dbReference>
<evidence type="ECO:0000313" key="4">
    <source>
        <dbReference type="Proteomes" id="UP000316988"/>
    </source>
</evidence>
<feature type="domain" description="DUF4333" evidence="2">
    <location>
        <begin position="28"/>
        <end position="99"/>
    </location>
</feature>
<protein>
    <submittedName>
        <fullName evidence="3">DUF4333 domain-containing protein</fullName>
    </submittedName>
</protein>
<evidence type="ECO:0000313" key="3">
    <source>
        <dbReference type="EMBL" id="TSD62498.1"/>
    </source>
</evidence>
<name>A0A554S805_9ACTN</name>
<keyword evidence="4" id="KW-1185">Reference proteome</keyword>
<reference evidence="3 4" key="1">
    <citation type="submission" date="2019-07" db="EMBL/GenBank/DDBJ databases">
        <authorList>
            <person name="Zhao L.H."/>
        </authorList>
    </citation>
    <scope>NUCLEOTIDE SEQUENCE [LARGE SCALE GENOMIC DNA]</scope>
    <source>
        <strain evidence="3 4">Co35</strain>
    </source>
</reference>
<comment type="caution">
    <text evidence="3">The sequence shown here is derived from an EMBL/GenBank/DDBJ whole genome shotgun (WGS) entry which is preliminary data.</text>
</comment>
<feature type="signal peptide" evidence="1">
    <location>
        <begin position="1"/>
        <end position="25"/>
    </location>
</feature>
<accession>A0A554S805</accession>